<sequence length="458" mass="49344">MLPVNGLYGHIQRNNLKSILLLCVFFLLFESLTVVFYLPDAARSASIAQQDSEAESTLGSTEPHAVVDPVGVMGESMRQVFADGGWAPPITGAFCWLAVAWLFLNYAVTKATKARPVERRDEPRLYNIVENLSLLAGLPRPAIYVMETEAMNAYAAGMTPRTAMIAVSRGLLQGLDDDELEAVAAHEIIHIRNRDTRLVAVASLFSGILFRMGWLIVSFNLQPNARMLLTLPLLGFFFWETMGLVIWACFTVILGGWLVRFAISRARDLNADAGAVELTKNPAALASALRKIQGRETLPGVDVTVDAMLFVSNSSGPLSTHPSPRARVEALQGVVPDMAAGIGIDALSARREGLNWATVTAAANRTPKWVSHPYVLLPAVLLNFSVTYAMASAFNPALAEKMSDFLGFHAPAGEAAPPAQAAPLRSSPPPIPQTLSKGTSGDAGSPHRGARKFYSLLP</sequence>
<evidence type="ECO:0000256" key="4">
    <source>
        <dbReference type="ARBA" id="ARBA00022692"/>
    </source>
</evidence>
<feature type="transmembrane region" description="Helical" evidence="12">
    <location>
        <begin position="374"/>
        <end position="394"/>
    </location>
</feature>
<dbReference type="RefSeq" id="WP_281800725.1">
    <property type="nucleotide sequence ID" value="NZ_BSEC01000001.1"/>
</dbReference>
<evidence type="ECO:0000256" key="7">
    <source>
        <dbReference type="ARBA" id="ARBA00022833"/>
    </source>
</evidence>
<evidence type="ECO:0000256" key="1">
    <source>
        <dbReference type="ARBA" id="ARBA00001947"/>
    </source>
</evidence>
<keyword evidence="2" id="KW-1003">Cell membrane</keyword>
<evidence type="ECO:0000256" key="10">
    <source>
        <dbReference type="ARBA" id="ARBA00023136"/>
    </source>
</evidence>
<dbReference type="Gene3D" id="3.30.2010.10">
    <property type="entry name" value="Metalloproteases ('zincins'), catalytic domain"/>
    <property type="match status" value="1"/>
</dbReference>
<dbReference type="EMBL" id="BSEC01000001">
    <property type="protein sequence ID" value="GLI91860.1"/>
    <property type="molecule type" value="Genomic_DNA"/>
</dbReference>
<gene>
    <name evidence="14" type="ORF">LMG27198_08520</name>
</gene>
<feature type="transmembrane region" description="Helical" evidence="12">
    <location>
        <begin position="86"/>
        <end position="108"/>
    </location>
</feature>
<evidence type="ECO:0000256" key="9">
    <source>
        <dbReference type="ARBA" id="ARBA00023049"/>
    </source>
</evidence>
<keyword evidence="5" id="KW-0479">Metal-binding</keyword>
<dbReference type="InterPro" id="IPR001915">
    <property type="entry name" value="Peptidase_M48"/>
</dbReference>
<organism evidence="14 15">
    <name type="scientific">Methylocystis echinoides</name>
    <dbReference type="NCBI Taxonomy" id="29468"/>
    <lineage>
        <taxon>Bacteria</taxon>
        <taxon>Pseudomonadati</taxon>
        <taxon>Pseudomonadota</taxon>
        <taxon>Alphaproteobacteria</taxon>
        <taxon>Hyphomicrobiales</taxon>
        <taxon>Methylocystaceae</taxon>
        <taxon>Methylocystis</taxon>
    </lineage>
</organism>
<evidence type="ECO:0000259" key="13">
    <source>
        <dbReference type="Pfam" id="PF01435"/>
    </source>
</evidence>
<evidence type="ECO:0000313" key="14">
    <source>
        <dbReference type="EMBL" id="GLI91860.1"/>
    </source>
</evidence>
<evidence type="ECO:0000256" key="3">
    <source>
        <dbReference type="ARBA" id="ARBA00022670"/>
    </source>
</evidence>
<keyword evidence="4 12" id="KW-0812">Transmembrane</keyword>
<accession>A0A9W6GS64</accession>
<evidence type="ECO:0000256" key="8">
    <source>
        <dbReference type="ARBA" id="ARBA00022989"/>
    </source>
</evidence>
<name>A0A9W6GS64_9HYPH</name>
<dbReference type="Pfam" id="PF01435">
    <property type="entry name" value="Peptidase_M48"/>
    <property type="match status" value="1"/>
</dbReference>
<keyword evidence="9" id="KW-0482">Metalloprotease</keyword>
<dbReference type="InterPro" id="IPR050083">
    <property type="entry name" value="HtpX_protease"/>
</dbReference>
<feature type="compositionally biased region" description="Low complexity" evidence="11">
    <location>
        <begin position="416"/>
        <end position="425"/>
    </location>
</feature>
<reference evidence="14" key="1">
    <citation type="journal article" date="2023" name="Int. J. Syst. Evol. Microbiol.">
        <title>Methylocystis iwaonis sp. nov., a type II methane-oxidizing bacterium from surface soil of a rice paddy field in Japan, and emended description of the genus Methylocystis (ex Whittenbury et al. 1970) Bowman et al. 1993.</title>
        <authorList>
            <person name="Kaise H."/>
            <person name="Sawadogo J.B."/>
            <person name="Alam M.S."/>
            <person name="Ueno C."/>
            <person name="Dianou D."/>
            <person name="Shinjo R."/>
            <person name="Asakawa S."/>
        </authorList>
    </citation>
    <scope>NUCLEOTIDE SEQUENCE</scope>
    <source>
        <strain evidence="14">LMG27198</strain>
    </source>
</reference>
<protein>
    <recommendedName>
        <fullName evidence="13">Peptidase M48 domain-containing protein</fullName>
    </recommendedName>
</protein>
<evidence type="ECO:0000256" key="2">
    <source>
        <dbReference type="ARBA" id="ARBA00022475"/>
    </source>
</evidence>
<evidence type="ECO:0000256" key="12">
    <source>
        <dbReference type="SAM" id="Phobius"/>
    </source>
</evidence>
<keyword evidence="3" id="KW-0645">Protease</keyword>
<evidence type="ECO:0000313" key="15">
    <source>
        <dbReference type="Proteomes" id="UP001144323"/>
    </source>
</evidence>
<dbReference type="GO" id="GO:0006508">
    <property type="term" value="P:proteolysis"/>
    <property type="evidence" value="ECO:0007669"/>
    <property type="project" value="UniProtKB-KW"/>
</dbReference>
<comment type="caution">
    <text evidence="14">The sequence shown here is derived from an EMBL/GenBank/DDBJ whole genome shotgun (WGS) entry which is preliminary data.</text>
</comment>
<feature type="domain" description="Peptidase M48" evidence="13">
    <location>
        <begin position="121"/>
        <end position="333"/>
    </location>
</feature>
<comment type="cofactor">
    <cofactor evidence="1">
        <name>Zn(2+)</name>
        <dbReference type="ChEBI" id="CHEBI:29105"/>
    </cofactor>
</comment>
<dbReference type="GO" id="GO:0004222">
    <property type="term" value="F:metalloendopeptidase activity"/>
    <property type="evidence" value="ECO:0007669"/>
    <property type="project" value="InterPro"/>
</dbReference>
<keyword evidence="7" id="KW-0862">Zinc</keyword>
<dbReference type="PANTHER" id="PTHR43221:SF2">
    <property type="entry name" value="PROTEASE HTPX HOMOLOG"/>
    <property type="match status" value="1"/>
</dbReference>
<evidence type="ECO:0000256" key="6">
    <source>
        <dbReference type="ARBA" id="ARBA00022801"/>
    </source>
</evidence>
<dbReference type="Proteomes" id="UP001144323">
    <property type="component" value="Unassembled WGS sequence"/>
</dbReference>
<feature type="transmembrane region" description="Helical" evidence="12">
    <location>
        <begin position="19"/>
        <end position="38"/>
    </location>
</feature>
<keyword evidence="6" id="KW-0378">Hydrolase</keyword>
<evidence type="ECO:0000256" key="5">
    <source>
        <dbReference type="ARBA" id="ARBA00022723"/>
    </source>
</evidence>
<keyword evidence="10 12" id="KW-0472">Membrane</keyword>
<evidence type="ECO:0000256" key="11">
    <source>
        <dbReference type="SAM" id="MobiDB-lite"/>
    </source>
</evidence>
<dbReference type="PANTHER" id="PTHR43221">
    <property type="entry name" value="PROTEASE HTPX"/>
    <property type="match status" value="1"/>
</dbReference>
<feature type="region of interest" description="Disordered" evidence="11">
    <location>
        <begin position="416"/>
        <end position="458"/>
    </location>
</feature>
<proteinExistence type="predicted"/>
<dbReference type="AlphaFoldDB" id="A0A9W6GS64"/>
<dbReference type="GO" id="GO:0046872">
    <property type="term" value="F:metal ion binding"/>
    <property type="evidence" value="ECO:0007669"/>
    <property type="project" value="UniProtKB-KW"/>
</dbReference>
<keyword evidence="8 12" id="KW-1133">Transmembrane helix</keyword>
<feature type="transmembrane region" description="Helical" evidence="12">
    <location>
        <begin position="237"/>
        <end position="259"/>
    </location>
</feature>
<feature type="transmembrane region" description="Helical" evidence="12">
    <location>
        <begin position="198"/>
        <end position="217"/>
    </location>
</feature>
<keyword evidence="15" id="KW-1185">Reference proteome</keyword>